<evidence type="ECO:0000313" key="2">
    <source>
        <dbReference type="EMBL" id="VUZ97816.1"/>
    </source>
</evidence>
<feature type="compositionally biased region" description="Basic residues" evidence="1">
    <location>
        <begin position="664"/>
        <end position="677"/>
    </location>
</feature>
<feature type="compositionally biased region" description="Polar residues" evidence="1">
    <location>
        <begin position="632"/>
        <end position="662"/>
    </location>
</feature>
<dbReference type="VEuPathDB" id="PlasmoDB:PVP01_1253100"/>
<feature type="compositionally biased region" description="Polar residues" evidence="1">
    <location>
        <begin position="298"/>
        <end position="311"/>
    </location>
</feature>
<name>A0A565A1R3_PLAVI</name>
<dbReference type="VEuPathDB" id="PlasmoDB:PVX_117785"/>
<dbReference type="OrthoDB" id="21550at2759"/>
<sequence>MLTSMEDLLERHEEGNDPQMVGSSSHDIHTMKGNIEGGSNSKEGCEILPFGDNSMVIDTDLSHVRIGDSDGHLGKRKRGVEGGEYTEDIQGRYQEGSHLNSTEHPPHGDNNKMGNPTRTMLISGKNCAGKNSPRVNRGNPIQLQGDNFDEEDTLLKDGDEETELLMSNAQVRNMAMEDYEDNLSVASSAQSNYGKYRDVDPDHLIYLYENEHVGGLKSTEGLAAGEGVGEATTEEQQRQQGPVARYLDKQYKGQIIIDGKNEVDELLLAIRMAYFDMASQNREGASELIKQNTSVDFLQSDQSEGNESSVDCSEDEASERDECVERLRHFYEDSSVDDGEEPVFDPIARLPGTPGESDKEGQNGDAHKTDAHHANVHSGEGQGAQRCGDITKETIQEVISDDAEDGMVNSATNGEACGEASGDVSGDASANTTMDKSAECVFPEEKNQLSKQSRIRLMGTPESVKEDIPIEKIGKLIKLEDDVLTVHAFKCEFYLSVASVLCLQNRKIIGCIINVSSNETEIFYYANVLFPKVKNELTPNIDIYVDQKHAVYLNVGVNICAELFKVFKNPAIPFVFINYKDLYSIADAQLAESSNQNQEGPDTNKSATDAGKLKEHTISDLLHNIASSPCTQAGKSANKNWHKNGSSQNVTPYDTAQKNNNHGAHVKTHGPPRRRGARNFGSASSRRPSNYRFKNLSYVNSIRGSKMGILHGNGSAGLHTREGKIGAYVGAPLMNGNASYGGASGMGGAYNGEGAQNYGNGTPHGVSISEMQSGYNVHAAVTRSDVTRSDVAHPPPFLPPQYNHQLASHDYSRPTLFSPFDQRKSAYPGEASYDTHRGSYNMHTINRATNRTNRYVYNKMKRGPPFSNIMVANSNDYSNGRGPFKTEKKYALHQPYNVHSGGPPS</sequence>
<accession>A0A565A1R3</accession>
<feature type="region of interest" description="Disordered" evidence="1">
    <location>
        <begin position="298"/>
        <end position="318"/>
    </location>
</feature>
<protein>
    <submittedName>
        <fullName evidence="2">Uncharacterized protein</fullName>
    </submittedName>
</protein>
<dbReference type="Proteomes" id="UP000220605">
    <property type="component" value="Chromosome 12"/>
</dbReference>
<feature type="region of interest" description="Disordered" evidence="1">
    <location>
        <begin position="632"/>
        <end position="689"/>
    </location>
</feature>
<reference evidence="3" key="1">
    <citation type="submission" date="2016-07" db="EMBL/GenBank/DDBJ databases">
        <authorList>
            <consortium name="Pathogen Informatics"/>
        </authorList>
    </citation>
    <scope>NUCLEOTIDE SEQUENCE [LARGE SCALE GENOMIC DNA]</scope>
</reference>
<feature type="compositionally biased region" description="Acidic residues" evidence="1">
    <location>
        <begin position="334"/>
        <end position="343"/>
    </location>
</feature>
<feature type="compositionally biased region" description="Basic and acidic residues" evidence="1">
    <location>
        <begin position="356"/>
        <end position="373"/>
    </location>
</feature>
<gene>
    <name evidence="2" type="ORF">PVP01_1253100</name>
</gene>
<dbReference type="VEuPathDB" id="PlasmoDB:PVW1_120067900"/>
<dbReference type="AlphaFoldDB" id="A0A565A1R3"/>
<feature type="region of interest" description="Disordered" evidence="1">
    <location>
        <begin position="334"/>
        <end position="385"/>
    </location>
</feature>
<evidence type="ECO:0000256" key="1">
    <source>
        <dbReference type="SAM" id="MobiDB-lite"/>
    </source>
</evidence>
<feature type="region of interest" description="Disordered" evidence="1">
    <location>
        <begin position="408"/>
        <end position="431"/>
    </location>
</feature>
<dbReference type="VEuPathDB" id="PlasmoDB:PVPAM_120058300"/>
<feature type="region of interest" description="Disordered" evidence="1">
    <location>
        <begin position="12"/>
        <end position="40"/>
    </location>
</feature>
<evidence type="ECO:0000313" key="3">
    <source>
        <dbReference type="Proteomes" id="UP000220605"/>
    </source>
</evidence>
<dbReference type="EMBL" id="LT635623">
    <property type="protein sequence ID" value="VUZ97816.1"/>
    <property type="molecule type" value="Genomic_DNA"/>
</dbReference>
<proteinExistence type="predicted"/>
<organism evidence="2 3">
    <name type="scientific">Plasmodium vivax</name>
    <name type="common">malaria parasite P. vivax</name>
    <dbReference type="NCBI Taxonomy" id="5855"/>
    <lineage>
        <taxon>Eukaryota</taxon>
        <taxon>Sar</taxon>
        <taxon>Alveolata</taxon>
        <taxon>Apicomplexa</taxon>
        <taxon>Aconoidasida</taxon>
        <taxon>Haemosporida</taxon>
        <taxon>Plasmodiidae</taxon>
        <taxon>Plasmodium</taxon>
        <taxon>Plasmodium (Plasmodium)</taxon>
    </lineage>
</organism>